<evidence type="ECO:0000259" key="2">
    <source>
        <dbReference type="Pfam" id="PF12234"/>
    </source>
</evidence>
<dbReference type="InterPro" id="IPR015943">
    <property type="entry name" value="WD40/YVTN_repeat-like_dom_sf"/>
</dbReference>
<gene>
    <name evidence="3" type="ORF">GGX14DRAFT_421623</name>
</gene>
<dbReference type="InterPro" id="IPR036322">
    <property type="entry name" value="WD40_repeat_dom_sf"/>
</dbReference>
<evidence type="ECO:0000256" key="1">
    <source>
        <dbReference type="SAM" id="MobiDB-lite"/>
    </source>
</evidence>
<proteinExistence type="predicted"/>
<organism evidence="3 4">
    <name type="scientific">Mycena pura</name>
    <dbReference type="NCBI Taxonomy" id="153505"/>
    <lineage>
        <taxon>Eukaryota</taxon>
        <taxon>Fungi</taxon>
        <taxon>Dikarya</taxon>
        <taxon>Basidiomycota</taxon>
        <taxon>Agaricomycotina</taxon>
        <taxon>Agaricomycetes</taxon>
        <taxon>Agaricomycetidae</taxon>
        <taxon>Agaricales</taxon>
        <taxon>Marasmiineae</taxon>
        <taxon>Mycenaceae</taxon>
        <taxon>Mycena</taxon>
    </lineage>
</organism>
<keyword evidence="4" id="KW-1185">Reference proteome</keyword>
<evidence type="ECO:0000313" key="3">
    <source>
        <dbReference type="EMBL" id="KAJ7225672.1"/>
    </source>
</evidence>
<dbReference type="InterPro" id="IPR052208">
    <property type="entry name" value="DmX-like/RAVE_component"/>
</dbReference>
<name>A0AAD6YPQ5_9AGAR</name>
<sequence>MLQLLSLLPSPEADLCHLVLPTATLLLHAAADAVVVRDAASLALVRGLAFWEAFPGATGSISCISVDSGMKLIVASMETRIAAWCLSGVQQDAWRLHSSLVLPPNHAVTALDSKSGLIAVGSENSLSVYTLILENDLPTWSQKWMVNIETPSLTRFAPSLMYIAATAKHNKSLRTYSTTSGRLTQEISHPRPITNIAWRHSQASSRDDLILYTITSDSTLRIFLPVLDSPQYLQLHASLDLFSSIPFSISSTLSNSSIFWLDREIVGGAISHALEKETDPEHARYRRLQEIKDEGWDLFVRVLEDGSAVVSAVANIDRRPPTLLRQFTLQQTLPRTFPGIPRHMYLLPKADRVSLTLVTSSPLRTFDFSPMLFLDAQVGGLRRCAQTIEAVPSEESRIVRFVRTPEGGGVGIVREHGGEAWRVLGNGARLIRSGKWPTADHVVVLDGGRSHAAYSATDGNLTLSSVPQMTLPLPPISSLFSLPLKEGQEFIVGITLDFSIVQIHITPCLTLYSRNTLPIQTPKMILPVDPMAWGLRRHWVMHDVLLSVSDLGELAFWVPDEMAPKEWRCTGSVRTHRASITRARCSSAKKTALIVPTPEGEELTIWDSKESEFASGLEFRRIFTDSINDLDWNSTPDMQSILAVGFLHHVELLCQQRSTYFDEGPGWIKCWTVEIGSFIPYQISDSIWLANGSLLVGAGHQTFLFGQQKPAAMDGPPRESLFEHVARHNGPLEDYHPQMLLQCLLWDKVELVKDIIVNLARDVAECKPSTNWTSVPIERFLRKETGSSHKKRYTLLFNGPEQKYEDEEEGFRRALVMRLIETLEGNPLPHLTPNEQAHLLVLIQTTLEIDEQRRALDSNGLRYLISMRSFYILNHRASSPGSSESHNTIPRQTGRRERLRYRDMIWAFHSESQDLLLSASTVACNGKMGWADARALGVSIWLNSVEAMKSHMEVIARNEFMAGDARDPVACSLYYFALGKVKLVHGLWRQSAWHREQAVTLKFLANDFSESRWRTAALKNAYALLSKRRFEYAAAFFLLGGALQDAVNVCLKQLGDFQLAVALARVVEESNDGPVLLGILNNTVIPTAFREGNRWLASWAFWLLHRRDLAVRILVTPLQDVADSLGIKEIGEAHYDDPSLALLFSQLRSKTLQAAKGSSEISGRVEFNFVLQIARVFCRMGCQVLALDLVRSWTFDRPSMQHAPIPPAADRTKPRSPVARRPTFTFGPAMRRRSSIIIDMDIASPPPTRSSSPVRVAQKPSVIVEEPGNEEGDLIARKAGLGNLMKSAKQDVTVPEFDMNAFF</sequence>
<feature type="compositionally biased region" description="Low complexity" evidence="1">
    <location>
        <begin position="1237"/>
        <end position="1256"/>
    </location>
</feature>
<dbReference type="SUPFAM" id="SSF50978">
    <property type="entry name" value="WD40 repeat-like"/>
    <property type="match status" value="1"/>
</dbReference>
<evidence type="ECO:0000313" key="4">
    <source>
        <dbReference type="Proteomes" id="UP001219525"/>
    </source>
</evidence>
<dbReference type="Gene3D" id="2.130.10.10">
    <property type="entry name" value="YVTN repeat-like/Quinoprotein amine dehydrogenase"/>
    <property type="match status" value="1"/>
</dbReference>
<dbReference type="Pfam" id="PF12234">
    <property type="entry name" value="Rav1p_C"/>
    <property type="match status" value="1"/>
</dbReference>
<feature type="domain" description="RAVE complex protein Rav1 C-terminal" evidence="2">
    <location>
        <begin position="563"/>
        <end position="1189"/>
    </location>
</feature>
<protein>
    <submittedName>
        <fullName evidence="3">RAVE protein 1 C terminal-domain-containing protein</fullName>
    </submittedName>
</protein>
<feature type="region of interest" description="Disordered" evidence="1">
    <location>
        <begin position="1237"/>
        <end position="1257"/>
    </location>
</feature>
<reference evidence="3" key="1">
    <citation type="submission" date="2023-03" db="EMBL/GenBank/DDBJ databases">
        <title>Massive genome expansion in bonnet fungi (Mycena s.s.) driven by repeated elements and novel gene families across ecological guilds.</title>
        <authorList>
            <consortium name="Lawrence Berkeley National Laboratory"/>
            <person name="Harder C.B."/>
            <person name="Miyauchi S."/>
            <person name="Viragh M."/>
            <person name="Kuo A."/>
            <person name="Thoen E."/>
            <person name="Andreopoulos B."/>
            <person name="Lu D."/>
            <person name="Skrede I."/>
            <person name="Drula E."/>
            <person name="Henrissat B."/>
            <person name="Morin E."/>
            <person name="Kohler A."/>
            <person name="Barry K."/>
            <person name="LaButti K."/>
            <person name="Morin E."/>
            <person name="Salamov A."/>
            <person name="Lipzen A."/>
            <person name="Mereny Z."/>
            <person name="Hegedus B."/>
            <person name="Baldrian P."/>
            <person name="Stursova M."/>
            <person name="Weitz H."/>
            <person name="Taylor A."/>
            <person name="Grigoriev I.V."/>
            <person name="Nagy L.G."/>
            <person name="Martin F."/>
            <person name="Kauserud H."/>
        </authorList>
    </citation>
    <scope>NUCLEOTIDE SEQUENCE</scope>
    <source>
        <strain evidence="3">9144</strain>
    </source>
</reference>
<feature type="region of interest" description="Disordered" evidence="1">
    <location>
        <begin position="1201"/>
        <end position="1223"/>
    </location>
</feature>
<dbReference type="InterPro" id="IPR022033">
    <property type="entry name" value="Rav1p_C"/>
</dbReference>
<dbReference type="PANTHER" id="PTHR13950">
    <property type="entry name" value="RABCONNECTIN-RELATED"/>
    <property type="match status" value="1"/>
</dbReference>
<accession>A0AAD6YPQ5</accession>
<comment type="caution">
    <text evidence="3">The sequence shown here is derived from an EMBL/GenBank/DDBJ whole genome shotgun (WGS) entry which is preliminary data.</text>
</comment>
<dbReference type="Proteomes" id="UP001219525">
    <property type="component" value="Unassembled WGS sequence"/>
</dbReference>
<dbReference type="EMBL" id="JARJCW010000004">
    <property type="protein sequence ID" value="KAJ7225672.1"/>
    <property type="molecule type" value="Genomic_DNA"/>
</dbReference>
<dbReference type="GO" id="GO:0007035">
    <property type="term" value="P:vacuolar acidification"/>
    <property type="evidence" value="ECO:0007669"/>
    <property type="project" value="TreeGrafter"/>
</dbReference>
<dbReference type="GO" id="GO:0043291">
    <property type="term" value="C:RAVE complex"/>
    <property type="evidence" value="ECO:0007669"/>
    <property type="project" value="TreeGrafter"/>
</dbReference>
<dbReference type="PANTHER" id="PTHR13950:SF9">
    <property type="entry name" value="RABCONNECTIN-3A"/>
    <property type="match status" value="1"/>
</dbReference>